<name>A0A327VZ31_9BACT</name>
<keyword evidence="1" id="KW-0732">Signal</keyword>
<accession>A0A327VZ31</accession>
<protein>
    <submittedName>
        <fullName evidence="2">Uncharacterized protein</fullName>
    </submittedName>
</protein>
<dbReference type="OrthoDB" id="610929at2"/>
<gene>
    <name evidence="2" type="ORF">CLV59_105171</name>
</gene>
<dbReference type="EMBL" id="QLMA01000005">
    <property type="protein sequence ID" value="RAJ80064.1"/>
    <property type="molecule type" value="Genomic_DNA"/>
</dbReference>
<dbReference type="RefSeq" id="WP_111593087.1">
    <property type="nucleotide sequence ID" value="NZ_QLMA01000005.1"/>
</dbReference>
<dbReference type="Proteomes" id="UP000249819">
    <property type="component" value="Unassembled WGS sequence"/>
</dbReference>
<dbReference type="AlphaFoldDB" id="A0A327VZ31"/>
<reference evidence="2 3" key="1">
    <citation type="submission" date="2018-06" db="EMBL/GenBank/DDBJ databases">
        <title>Genomic Encyclopedia of Archaeal and Bacterial Type Strains, Phase II (KMG-II): from individual species to whole genera.</title>
        <authorList>
            <person name="Goeker M."/>
        </authorList>
    </citation>
    <scope>NUCLEOTIDE SEQUENCE [LARGE SCALE GENOMIC DNA]</scope>
    <source>
        <strain evidence="2 3">DSM 29821</strain>
    </source>
</reference>
<feature type="chain" id="PRO_5016452011" evidence="1">
    <location>
        <begin position="26"/>
        <end position="607"/>
    </location>
</feature>
<evidence type="ECO:0000313" key="3">
    <source>
        <dbReference type="Proteomes" id="UP000249819"/>
    </source>
</evidence>
<feature type="signal peptide" evidence="1">
    <location>
        <begin position="1"/>
        <end position="25"/>
    </location>
</feature>
<evidence type="ECO:0000313" key="2">
    <source>
        <dbReference type="EMBL" id="RAJ80064.1"/>
    </source>
</evidence>
<proteinExistence type="predicted"/>
<comment type="caution">
    <text evidence="2">The sequence shown here is derived from an EMBL/GenBank/DDBJ whole genome shotgun (WGS) entry which is preliminary data.</text>
</comment>
<organism evidence="2 3">
    <name type="scientific">Chitinophaga dinghuensis</name>
    <dbReference type="NCBI Taxonomy" id="1539050"/>
    <lineage>
        <taxon>Bacteria</taxon>
        <taxon>Pseudomonadati</taxon>
        <taxon>Bacteroidota</taxon>
        <taxon>Chitinophagia</taxon>
        <taxon>Chitinophagales</taxon>
        <taxon>Chitinophagaceae</taxon>
        <taxon>Chitinophaga</taxon>
    </lineage>
</organism>
<keyword evidence="3" id="KW-1185">Reference proteome</keyword>
<evidence type="ECO:0000256" key="1">
    <source>
        <dbReference type="SAM" id="SignalP"/>
    </source>
</evidence>
<sequence>MKMIRSAGIGLTVCLSLALANKAVAQDAEKTKAEIMYQMMDLDYRFALVPANKDSACRMYFANQAKAEFSSFKKLLEPNLALFKPGQQTRLSNLQKAYEELFAADVFNTLKKPDYRLSKSVEDDEAAKRLSDAIHRISRNLLIDNLENIDNLDLVLTLSQLTVAADVTLQTNNSSSCTAAASKQLEQGNALLDKYFQAGRARNPLPLNTDIEQLILAFKNKSNGIPQRTLALYGNGILKLTPSGKVAAKEANKAAREEFLKKEIHLKMLYPTTKVYLTGKIKPLQETEKYALQLPAEGQSFEGRQGLFFNTDAKEAKKKDIADYTFTVIAPGVRDVIIDAPVFLSGRVKANVMFSPEVTVRGYVANIRYHYPVKVEVRNKEGQLEKTLILIDEREELTTTYHADYLRAPKAEERSSVTTINPFYYADSAAKSISFQRDMILRRLQVNSWAETPLLSKALTAAYGSEKVTNAMYPIYGIKDPQPEYADLVTLVEKTKEAISNIGSKDKTAASIADLKGIIEDYEQRLRGDLTPNMRALCLINAAQSALMTDQISKSVAFYKAYLAVEKDNAGIQSSYEGALTNFYYRGLLDDVKSNPVLLGTMPKTWK</sequence>